<dbReference type="OrthoDB" id="9805663at2"/>
<dbReference type="InterPro" id="IPR013149">
    <property type="entry name" value="ADH-like_C"/>
</dbReference>
<dbReference type="InterPro" id="IPR020843">
    <property type="entry name" value="ER"/>
</dbReference>
<dbReference type="InterPro" id="IPR011032">
    <property type="entry name" value="GroES-like_sf"/>
</dbReference>
<dbReference type="PANTHER" id="PTHR43205:SF7">
    <property type="entry name" value="PROSTAGLANDIN REDUCTASE 1"/>
    <property type="match status" value="1"/>
</dbReference>
<keyword evidence="4" id="KW-1185">Reference proteome</keyword>
<name>A0A5D9CR32_HALER</name>
<organism evidence="3 4">
    <name type="scientific">Halomonas eurihalina</name>
    <dbReference type="NCBI Taxonomy" id="42566"/>
    <lineage>
        <taxon>Bacteria</taxon>
        <taxon>Pseudomonadati</taxon>
        <taxon>Pseudomonadota</taxon>
        <taxon>Gammaproteobacteria</taxon>
        <taxon>Oceanospirillales</taxon>
        <taxon>Halomonadaceae</taxon>
        <taxon>Halomonas</taxon>
    </lineage>
</organism>
<reference evidence="3 4" key="1">
    <citation type="submission" date="2019-08" db="EMBL/GenBank/DDBJ databases">
        <title>Draft Genome Sequence of Halomonas eurihalina Isolated from Preserved Hide-surface.</title>
        <authorList>
            <person name="Hussain S.A."/>
            <person name="Xu A."/>
            <person name="Sarker M."/>
            <person name="Sommers C."/>
        </authorList>
    </citation>
    <scope>NUCLEOTIDE SEQUENCE [LARGE SCALE GENOMIC DNA]</scope>
    <source>
        <strain evidence="3 4">MS1</strain>
    </source>
</reference>
<evidence type="ECO:0000313" key="4">
    <source>
        <dbReference type="Proteomes" id="UP000324260"/>
    </source>
</evidence>
<accession>A0A5D9CR32</accession>
<evidence type="ECO:0000256" key="1">
    <source>
        <dbReference type="ARBA" id="ARBA00023002"/>
    </source>
</evidence>
<gene>
    <name evidence="3" type="ORF">FZZ93_15455</name>
</gene>
<dbReference type="InterPro" id="IPR041694">
    <property type="entry name" value="ADH_N_2"/>
</dbReference>
<dbReference type="EMBL" id="VTPU01000018">
    <property type="protein sequence ID" value="TZG33643.1"/>
    <property type="molecule type" value="Genomic_DNA"/>
</dbReference>
<keyword evidence="1" id="KW-0560">Oxidoreductase</keyword>
<dbReference type="PANTHER" id="PTHR43205">
    <property type="entry name" value="PROSTAGLANDIN REDUCTASE"/>
    <property type="match status" value="1"/>
</dbReference>
<comment type="caution">
    <text evidence="3">The sequence shown here is derived from an EMBL/GenBank/DDBJ whole genome shotgun (WGS) entry which is preliminary data.</text>
</comment>
<dbReference type="Pfam" id="PF00107">
    <property type="entry name" value="ADH_zinc_N"/>
    <property type="match status" value="1"/>
</dbReference>
<dbReference type="InterPro" id="IPR045010">
    <property type="entry name" value="MDR_fam"/>
</dbReference>
<dbReference type="SUPFAM" id="SSF51735">
    <property type="entry name" value="NAD(P)-binding Rossmann-fold domains"/>
    <property type="match status" value="1"/>
</dbReference>
<evidence type="ECO:0000259" key="2">
    <source>
        <dbReference type="SMART" id="SM00829"/>
    </source>
</evidence>
<dbReference type="AlphaFoldDB" id="A0A5D9CR32"/>
<dbReference type="Pfam" id="PF16884">
    <property type="entry name" value="ADH_N_2"/>
    <property type="match status" value="1"/>
</dbReference>
<dbReference type="CDD" id="cd05288">
    <property type="entry name" value="PGDH"/>
    <property type="match status" value="1"/>
</dbReference>
<dbReference type="Gene3D" id="3.40.50.720">
    <property type="entry name" value="NAD(P)-binding Rossmann-like Domain"/>
    <property type="match status" value="1"/>
</dbReference>
<dbReference type="Gene3D" id="3.90.180.10">
    <property type="entry name" value="Medium-chain alcohol dehydrogenases, catalytic domain"/>
    <property type="match status" value="1"/>
</dbReference>
<proteinExistence type="predicted"/>
<dbReference type="SUPFAM" id="SSF50129">
    <property type="entry name" value="GroES-like"/>
    <property type="match status" value="1"/>
</dbReference>
<dbReference type="GO" id="GO:0016628">
    <property type="term" value="F:oxidoreductase activity, acting on the CH-CH group of donors, NAD or NADP as acceptor"/>
    <property type="evidence" value="ECO:0007669"/>
    <property type="project" value="InterPro"/>
</dbReference>
<protein>
    <submittedName>
        <fullName evidence="3">NADP-dependent oxidoreductase</fullName>
    </submittedName>
</protein>
<sequence>MARQVSRCGPGAGHAAPLAVTTCRDTTVRAWHLARTPRGRPEPEDFVCHSIPLEPPAPGEAWLEPHWLSVDPYMRTRMQPAGYDYLTRWRPGDALSAWGLARVVASRGPWREGDWVVGHMPVAERCRLGPSESPQLPPLVLPAATPFPERWLHARGMTGFTAWLAMRLYGRPRAGETVLVSAGAGAVGSLAIQWAQRAGARVVATAGDSARRDWLTERLGVAAALDHHDSDIASRLAEVAPEGIDLSIENVGAGVFEAAIDALVPGGRVVLCGLVGQYNSPEPRRSPRNLSRLTAVGGHLQPFVVPGHESAHWARFQQDMAQWDAVVAPLDVVDGFDDWPRAFCGLFGDGGARGVGKRVVRLR</sequence>
<dbReference type="SMART" id="SM00829">
    <property type="entry name" value="PKS_ER"/>
    <property type="match status" value="1"/>
</dbReference>
<dbReference type="Proteomes" id="UP000324260">
    <property type="component" value="Unassembled WGS sequence"/>
</dbReference>
<evidence type="ECO:0000313" key="3">
    <source>
        <dbReference type="EMBL" id="TZG33643.1"/>
    </source>
</evidence>
<dbReference type="InterPro" id="IPR036291">
    <property type="entry name" value="NAD(P)-bd_dom_sf"/>
</dbReference>
<feature type="domain" description="Enoyl reductase (ER)" evidence="2">
    <location>
        <begin position="39"/>
        <end position="360"/>
    </location>
</feature>